<sequence length="297" mass="32700">MDRLDAMGVLLSVVEHGSLSAASRALHSPLPTVSRKISELESLLGVRLFTRTSRRILLTEAGESYVVAAREILGRVEEAERRATGEYVAPKGDLTMTAPIVFGRLHVLPVVTDFLKAFPDININLIMSDRPISLADEHIDVALRISRLSDSSLMAIRLGSTRTTVYANPDYLKRHSHPSHPDELKQHDCIAFDGVLSTRFWTFHDGARDIAVPIRTRLSVNTAEAAVDAGASGLGITRVMAYQAKRAVDAGLLVPLLEDFEQEASPVHLVHLSDGLMPLKLRTFLDFATPRLRVLLK</sequence>
<dbReference type="GO" id="GO:0006351">
    <property type="term" value="P:DNA-templated transcription"/>
    <property type="evidence" value="ECO:0007669"/>
    <property type="project" value="TreeGrafter"/>
</dbReference>
<accession>A0A0D0J6Q3</accession>
<dbReference type="Pfam" id="PF00126">
    <property type="entry name" value="HTH_1"/>
    <property type="match status" value="1"/>
</dbReference>
<evidence type="ECO:0000256" key="2">
    <source>
        <dbReference type="ARBA" id="ARBA00023015"/>
    </source>
</evidence>
<name>A0A0D0J6Q3_AGRTU</name>
<dbReference type="PANTHER" id="PTHR30537:SF5">
    <property type="entry name" value="HTH-TYPE TRANSCRIPTIONAL ACTIVATOR TTDR-RELATED"/>
    <property type="match status" value="1"/>
</dbReference>
<evidence type="ECO:0000256" key="5">
    <source>
        <dbReference type="ARBA" id="ARBA00054626"/>
    </source>
</evidence>
<dbReference type="GO" id="GO:0043565">
    <property type="term" value="F:sequence-specific DNA binding"/>
    <property type="evidence" value="ECO:0007669"/>
    <property type="project" value="TreeGrafter"/>
</dbReference>
<dbReference type="GO" id="GO:0003700">
    <property type="term" value="F:DNA-binding transcription factor activity"/>
    <property type="evidence" value="ECO:0007669"/>
    <property type="project" value="InterPro"/>
</dbReference>
<dbReference type="FunFam" id="1.10.10.10:FF:000001">
    <property type="entry name" value="LysR family transcriptional regulator"/>
    <property type="match status" value="1"/>
</dbReference>
<dbReference type="Gene3D" id="3.40.190.290">
    <property type="match status" value="1"/>
</dbReference>
<evidence type="ECO:0000256" key="1">
    <source>
        <dbReference type="ARBA" id="ARBA00009437"/>
    </source>
</evidence>
<dbReference type="Gene3D" id="1.10.10.10">
    <property type="entry name" value="Winged helix-like DNA-binding domain superfamily/Winged helix DNA-binding domain"/>
    <property type="match status" value="1"/>
</dbReference>
<dbReference type="EMBL" id="JXQV01000014">
    <property type="protein sequence ID" value="KIQ01342.1"/>
    <property type="molecule type" value="Genomic_DNA"/>
</dbReference>
<comment type="similarity">
    <text evidence="1">Belongs to the LysR transcriptional regulatory family.</text>
</comment>
<evidence type="ECO:0000313" key="10">
    <source>
        <dbReference type="Proteomes" id="UP000035017"/>
    </source>
</evidence>
<organism evidence="9 10">
    <name type="scientific">Agrobacterium tumefaciens</name>
    <dbReference type="NCBI Taxonomy" id="358"/>
    <lineage>
        <taxon>Bacteria</taxon>
        <taxon>Pseudomonadati</taxon>
        <taxon>Pseudomonadota</taxon>
        <taxon>Alphaproteobacteria</taxon>
        <taxon>Hyphomicrobiales</taxon>
        <taxon>Rhizobiaceae</taxon>
        <taxon>Rhizobium/Agrobacterium group</taxon>
        <taxon>Agrobacterium</taxon>
        <taxon>Agrobacterium tumefaciens complex</taxon>
    </lineage>
</organism>
<dbReference type="AlphaFoldDB" id="A0A0D0J6Q3"/>
<keyword evidence="2" id="KW-0805">Transcription regulation</keyword>
<comment type="function">
    <text evidence="5">Transcriptional regulator of the ttuABCDE tartrate utilization operon.</text>
</comment>
<comment type="caution">
    <text evidence="9">The sequence shown here is derived from an EMBL/GenBank/DDBJ whole genome shotgun (WGS) entry which is preliminary data.</text>
</comment>
<evidence type="ECO:0000256" key="6">
    <source>
        <dbReference type="ARBA" id="ARBA00067332"/>
    </source>
</evidence>
<evidence type="ECO:0000256" key="7">
    <source>
        <dbReference type="ARBA" id="ARBA00083243"/>
    </source>
</evidence>
<dbReference type="SUPFAM" id="SSF46785">
    <property type="entry name" value="Winged helix' DNA-binding domain"/>
    <property type="match status" value="1"/>
</dbReference>
<dbReference type="InterPro" id="IPR036390">
    <property type="entry name" value="WH_DNA-bd_sf"/>
</dbReference>
<dbReference type="Proteomes" id="UP000035017">
    <property type="component" value="Unassembled WGS sequence"/>
</dbReference>
<feature type="domain" description="HTH lysR-type" evidence="8">
    <location>
        <begin position="1"/>
        <end position="59"/>
    </location>
</feature>
<evidence type="ECO:0000259" key="8">
    <source>
        <dbReference type="PROSITE" id="PS50931"/>
    </source>
</evidence>
<reference evidence="9 10" key="1">
    <citation type="submission" date="2014-12" db="EMBL/GenBank/DDBJ databases">
        <title>16Stimator: statistical estimation of ribosomal gene copy numbers from draft genome assemblies.</title>
        <authorList>
            <person name="Perisin M.A."/>
            <person name="Vetter M."/>
            <person name="Gilbert J.A."/>
            <person name="Bergelson J."/>
        </authorList>
    </citation>
    <scope>NUCLEOTIDE SEQUENCE [LARGE SCALE GENOMIC DNA]</scope>
    <source>
        <strain evidence="9 10">MEJ076</strain>
    </source>
</reference>
<dbReference type="CDD" id="cd08471">
    <property type="entry name" value="PBP2_CrgA_like_2"/>
    <property type="match status" value="1"/>
</dbReference>
<dbReference type="PROSITE" id="PS50931">
    <property type="entry name" value="HTH_LYSR"/>
    <property type="match status" value="1"/>
</dbReference>
<dbReference type="PANTHER" id="PTHR30537">
    <property type="entry name" value="HTH-TYPE TRANSCRIPTIONAL REGULATOR"/>
    <property type="match status" value="1"/>
</dbReference>
<evidence type="ECO:0000256" key="4">
    <source>
        <dbReference type="ARBA" id="ARBA00023163"/>
    </source>
</evidence>
<keyword evidence="4" id="KW-0804">Transcription</keyword>
<proteinExistence type="inferred from homology"/>
<dbReference type="InterPro" id="IPR005119">
    <property type="entry name" value="LysR_subst-bd"/>
</dbReference>
<dbReference type="InterPro" id="IPR058163">
    <property type="entry name" value="LysR-type_TF_proteobact-type"/>
</dbReference>
<dbReference type="Pfam" id="PF03466">
    <property type="entry name" value="LysR_substrate"/>
    <property type="match status" value="1"/>
</dbReference>
<dbReference type="OrthoDB" id="9786526at2"/>
<gene>
    <name evidence="9" type="ORF">RU07_15905</name>
</gene>
<dbReference type="InterPro" id="IPR000847">
    <property type="entry name" value="LysR_HTH_N"/>
</dbReference>
<dbReference type="SUPFAM" id="SSF53850">
    <property type="entry name" value="Periplasmic binding protein-like II"/>
    <property type="match status" value="1"/>
</dbReference>
<keyword evidence="3" id="KW-0238">DNA-binding</keyword>
<evidence type="ECO:0000313" key="9">
    <source>
        <dbReference type="EMBL" id="KIQ01342.1"/>
    </source>
</evidence>
<protein>
    <recommendedName>
        <fullName evidence="6">HTH-type transcriptional regulator TtuA</fullName>
    </recommendedName>
    <alternativeName>
        <fullName evidence="7">Tartrate utilization transcriptional regulator</fullName>
    </alternativeName>
</protein>
<dbReference type="InterPro" id="IPR036388">
    <property type="entry name" value="WH-like_DNA-bd_sf"/>
</dbReference>
<evidence type="ECO:0000256" key="3">
    <source>
        <dbReference type="ARBA" id="ARBA00023125"/>
    </source>
</evidence>